<evidence type="ECO:0000313" key="2">
    <source>
        <dbReference type="EMBL" id="ETO25125.1"/>
    </source>
</evidence>
<comment type="caution">
    <text evidence="2">The sequence shown here is derived from an EMBL/GenBank/DDBJ whole genome shotgun (WGS) entry which is preliminary data.</text>
</comment>
<dbReference type="PROSITE" id="PS50105">
    <property type="entry name" value="SAM_DOMAIN"/>
    <property type="match status" value="1"/>
</dbReference>
<protein>
    <recommendedName>
        <fullName evidence="1">SAM domain-containing protein</fullName>
    </recommendedName>
</protein>
<proteinExistence type="predicted"/>
<organism evidence="2 3">
    <name type="scientific">Reticulomyxa filosa</name>
    <dbReference type="NCBI Taxonomy" id="46433"/>
    <lineage>
        <taxon>Eukaryota</taxon>
        <taxon>Sar</taxon>
        <taxon>Rhizaria</taxon>
        <taxon>Retaria</taxon>
        <taxon>Foraminifera</taxon>
        <taxon>Monothalamids</taxon>
        <taxon>Reticulomyxidae</taxon>
        <taxon>Reticulomyxa</taxon>
    </lineage>
</organism>
<sequence>MTTLQSAALQWLSNGEMNNKDNNSTSKPKSDLTEEKQITSTGIWDHVSLQSLQTMYGSLDLLLKQHDEVRTQIGLLRATCLTYISKKQDDWENWNFDEVVDWISAIENGRFSKYDIQLRKIMEEISFRGEDMKTLKFDRLSSFGIQDYDDADTLMNCIEILVKSDQN</sequence>
<dbReference type="InterPro" id="IPR013761">
    <property type="entry name" value="SAM/pointed_sf"/>
</dbReference>
<reference evidence="2 3" key="1">
    <citation type="journal article" date="2013" name="Curr. Biol.">
        <title>The Genome of the Foraminiferan Reticulomyxa filosa.</title>
        <authorList>
            <person name="Glockner G."/>
            <person name="Hulsmann N."/>
            <person name="Schleicher M."/>
            <person name="Noegel A.A."/>
            <person name="Eichinger L."/>
            <person name="Gallinger C."/>
            <person name="Pawlowski J."/>
            <person name="Sierra R."/>
            <person name="Euteneuer U."/>
            <person name="Pillet L."/>
            <person name="Moustafa A."/>
            <person name="Platzer M."/>
            <person name="Groth M."/>
            <person name="Szafranski K."/>
            <person name="Schliwa M."/>
        </authorList>
    </citation>
    <scope>NUCLEOTIDE SEQUENCE [LARGE SCALE GENOMIC DNA]</scope>
</reference>
<dbReference type="SUPFAM" id="SSF47769">
    <property type="entry name" value="SAM/Pointed domain"/>
    <property type="match status" value="1"/>
</dbReference>
<evidence type="ECO:0000313" key="3">
    <source>
        <dbReference type="Proteomes" id="UP000023152"/>
    </source>
</evidence>
<dbReference type="Proteomes" id="UP000023152">
    <property type="component" value="Unassembled WGS sequence"/>
</dbReference>
<feature type="domain" description="SAM" evidence="1">
    <location>
        <begin position="94"/>
        <end position="164"/>
    </location>
</feature>
<accession>X6NFM7</accession>
<keyword evidence="3" id="KW-1185">Reference proteome</keyword>
<dbReference type="InterPro" id="IPR001660">
    <property type="entry name" value="SAM"/>
</dbReference>
<gene>
    <name evidence="2" type="ORF">RFI_12022</name>
</gene>
<evidence type="ECO:0000259" key="1">
    <source>
        <dbReference type="PROSITE" id="PS50105"/>
    </source>
</evidence>
<name>X6NFM7_RETFI</name>
<dbReference type="AlphaFoldDB" id="X6NFM7"/>
<dbReference type="EMBL" id="ASPP01008734">
    <property type="protein sequence ID" value="ETO25125.1"/>
    <property type="molecule type" value="Genomic_DNA"/>
</dbReference>
<dbReference type="Gene3D" id="1.10.150.50">
    <property type="entry name" value="Transcription Factor, Ets-1"/>
    <property type="match status" value="1"/>
</dbReference>